<feature type="compositionally biased region" description="Polar residues" evidence="1">
    <location>
        <begin position="657"/>
        <end position="672"/>
    </location>
</feature>
<keyword evidence="2" id="KW-0732">Signal</keyword>
<feature type="compositionally biased region" description="Polar residues" evidence="1">
    <location>
        <begin position="717"/>
        <end position="731"/>
    </location>
</feature>
<keyword evidence="4" id="KW-1185">Reference proteome</keyword>
<reference evidence="4" key="1">
    <citation type="journal article" date="2013" name="Genome Biol.">
        <title>Draft genome of the mountain pine beetle, Dendroctonus ponderosae Hopkins, a major forest pest.</title>
        <authorList>
            <person name="Keeling C.I."/>
            <person name="Yuen M.M."/>
            <person name="Liao N.Y."/>
            <person name="Docking T.R."/>
            <person name="Chan S.K."/>
            <person name="Taylor G.A."/>
            <person name="Palmquist D.L."/>
            <person name="Jackman S.D."/>
            <person name="Nguyen A."/>
            <person name="Li M."/>
            <person name="Henderson H."/>
            <person name="Janes J.K."/>
            <person name="Zhao Y."/>
            <person name="Pandoh P."/>
            <person name="Moore R."/>
            <person name="Sperling F.A."/>
            <person name="Huber D.P."/>
            <person name="Birol I."/>
            <person name="Jones S.J."/>
            <person name="Bohlmann J."/>
        </authorList>
    </citation>
    <scope>NUCLEOTIDE SEQUENCE</scope>
</reference>
<feature type="signal peptide" evidence="2">
    <location>
        <begin position="1"/>
        <end position="20"/>
    </location>
</feature>
<dbReference type="GeneID" id="109544684"/>
<evidence type="ECO:0000256" key="1">
    <source>
        <dbReference type="SAM" id="MobiDB-lite"/>
    </source>
</evidence>
<protein>
    <submittedName>
        <fullName evidence="3">Uncharacterized protein</fullName>
    </submittedName>
</protein>
<feature type="compositionally biased region" description="Polar residues" evidence="1">
    <location>
        <begin position="617"/>
        <end position="646"/>
    </location>
</feature>
<proteinExistence type="predicted"/>
<feature type="region of interest" description="Disordered" evidence="1">
    <location>
        <begin position="149"/>
        <end position="182"/>
    </location>
</feature>
<evidence type="ECO:0000313" key="3">
    <source>
        <dbReference type="EnsemblMetazoa" id="XP_019770565.1"/>
    </source>
</evidence>
<reference evidence="3" key="2">
    <citation type="submission" date="2024-08" db="UniProtKB">
        <authorList>
            <consortium name="EnsemblMetazoa"/>
        </authorList>
    </citation>
    <scope>IDENTIFICATION</scope>
</reference>
<evidence type="ECO:0000313" key="4">
    <source>
        <dbReference type="Proteomes" id="UP000019118"/>
    </source>
</evidence>
<accession>A0AAR5QBI3</accession>
<sequence>MGASMILFLFMMLLVQQCFAVSCRTCEGQECLKKDVDYRMCTKLSSIVPPEAYLMLPQIKENVQYGCLKLEYPYGEAGSLFLVEKCIIMQDIHSVCQNIAKRIPYASCFVQLASDADVISQNNYANQHETQGLVANEIFGSRISLSTEETEEQFRASETENFEPDMNSSTDEDSAPLGLTLSSDSFNAHWNDDEEDVARESHDLDNVSTLMTTTNVPLEESERELNSFETKESYAATDGYSSQKESSTGGDITTVKSSIVSADELATTLDIFSNDFDKQSMSTSITNLPADNAEIESSAEDVTLNVQPSDESLNNNYGNELSTQENYEVTQPEHDNLDNQSTVMAITTLQAEKESNTFWNGGSDEATDNFRAETETSTEVNILTSESSDESTNRYHDAHSTDIGKQSTLVTVINSPTDKTAAELNNLETDNEDASTDSYISELESSTRSAILTDQPSDESMDINENFYDELTTQELIGTGDESNTIHTVPTLTQITSFPMPTEKEPLYFNTETSDSPKTESSTSIAAIESITYDHQVTDNQYNDFNTNTERSLETITDTYANKTFSSTVIMETTSSIQTTVSSSSTIGGTSEQEIIDHGVHQNGSTEGNPDFVLSTDDANSSIKTSQSPTGTSTPHESELYTNPTDNIAVEDGNATKVLSTSTSTVDSIGTTKENKNCNEDAPGPCFTDATSTRLPSESDSTNSTTDRSTGKDDDQVTTSETAELTETPTMFESQNASNQCFLYSPILCSILFIINKIIN</sequence>
<feature type="compositionally biased region" description="Low complexity" evidence="1">
    <location>
        <begin position="698"/>
        <end position="708"/>
    </location>
</feature>
<dbReference type="EnsemblMetazoa" id="XM_019915006.1">
    <property type="protein sequence ID" value="XP_019770565.1"/>
    <property type="gene ID" value="LOC109544684"/>
</dbReference>
<dbReference type="AlphaFoldDB" id="A0AAR5QBI3"/>
<dbReference type="Proteomes" id="UP000019118">
    <property type="component" value="Unassembled WGS sequence"/>
</dbReference>
<feature type="chain" id="PRO_5043456730" evidence="2">
    <location>
        <begin position="21"/>
        <end position="760"/>
    </location>
</feature>
<feature type="region of interest" description="Disordered" evidence="1">
    <location>
        <begin position="600"/>
        <end position="731"/>
    </location>
</feature>
<evidence type="ECO:0000256" key="2">
    <source>
        <dbReference type="SAM" id="SignalP"/>
    </source>
</evidence>
<organism evidence="3 4">
    <name type="scientific">Dendroctonus ponderosae</name>
    <name type="common">Mountain pine beetle</name>
    <dbReference type="NCBI Taxonomy" id="77166"/>
    <lineage>
        <taxon>Eukaryota</taxon>
        <taxon>Metazoa</taxon>
        <taxon>Ecdysozoa</taxon>
        <taxon>Arthropoda</taxon>
        <taxon>Hexapoda</taxon>
        <taxon>Insecta</taxon>
        <taxon>Pterygota</taxon>
        <taxon>Neoptera</taxon>
        <taxon>Endopterygota</taxon>
        <taxon>Coleoptera</taxon>
        <taxon>Polyphaga</taxon>
        <taxon>Cucujiformia</taxon>
        <taxon>Curculionidae</taxon>
        <taxon>Scolytinae</taxon>
        <taxon>Dendroctonus</taxon>
    </lineage>
</organism>
<dbReference type="KEGG" id="dpa:109544684"/>
<name>A0AAR5QBI3_DENPD</name>